<sequence>MDEKHYVLGTAGHIDHGKTRLTRALTGVDTDRLQEEKERNISIEPGFAPLTLPSGRRLSIVDVPGHERFIRQMVSGVTGIDFVLLVVAADDGVMPQTREHLSILNLLGIREGLIVLSKIDRADPELLPIIEEDVRDTAKGTFLENAPLIRTSAVTGEGIQEILDTLDQKLPHLEERKSDAPFRLPVDRAFTVKGAGAVVTGTVQSGSVTPGTDLLVQPEGFPVKVRQIQVHGQTVPIAQAGQRAALNLSGIDHRNLARGQTIIKPEAWNPTWRMDIRAISLHDLSFSVRQRSRVKVLIGTAEVFADLIFYDRKEWKPGEEVYASLILEEPVVAGRGDRFILRRPTPATTLGGGEVVEPRAPKRKIRSSAAETIRQLHFSPLPQRILEMLKHALLLDAVDIARSAGESVDAVSTELEALNREGSALKLGDRYASAEALGVLEKQLKDGLKEYHENHPMYDGIPKAEWASRFLPSLSSKDANTLLEHWEEAGWIHLKGDSVALASFVPSLPKRLKPKAQSLLERLRREGLSPSEWSLLSAEADLDPEEGEDLRGYLIRQKKLVPLTADLLIHRDSFDGAAAAVKRIIHQNGTLTMQQAKKEFSLSRKYLIPLLERMDQEGITRRKGNERVLTKS</sequence>
<dbReference type="GO" id="GO:0003924">
    <property type="term" value="F:GTPase activity"/>
    <property type="evidence" value="ECO:0007669"/>
    <property type="project" value="InterPro"/>
</dbReference>
<comment type="subcellular location">
    <subcellularLocation>
        <location evidence="1">Cytoplasm</location>
    </subcellularLocation>
</comment>
<evidence type="ECO:0000256" key="4">
    <source>
        <dbReference type="ARBA" id="ARBA00022741"/>
    </source>
</evidence>
<dbReference type="PRINTS" id="PR00315">
    <property type="entry name" value="ELONGATNFCT"/>
</dbReference>
<dbReference type="Proteomes" id="UP000244240">
    <property type="component" value="Unassembled WGS sequence"/>
</dbReference>
<dbReference type="Gene3D" id="3.40.50.300">
    <property type="entry name" value="P-loop containing nucleotide triphosphate hydrolases"/>
    <property type="match status" value="1"/>
</dbReference>
<keyword evidence="11" id="KW-1185">Reference proteome</keyword>
<dbReference type="Gene3D" id="1.10.10.10">
    <property type="entry name" value="Winged helix-like DNA-binding domain superfamily/Winged helix DNA-binding domain"/>
    <property type="match status" value="1"/>
</dbReference>
<dbReference type="GO" id="GO:0001514">
    <property type="term" value="P:selenocysteine incorporation"/>
    <property type="evidence" value="ECO:0007669"/>
    <property type="project" value="InterPro"/>
</dbReference>
<evidence type="ECO:0000256" key="2">
    <source>
        <dbReference type="ARBA" id="ARBA00015953"/>
    </source>
</evidence>
<dbReference type="SUPFAM" id="SSF52540">
    <property type="entry name" value="P-loop containing nucleoside triphosphate hydrolases"/>
    <property type="match status" value="1"/>
</dbReference>
<keyword evidence="6" id="KW-0342">GTP-binding</keyword>
<dbReference type="Pfam" id="PF00009">
    <property type="entry name" value="GTP_EFTU"/>
    <property type="match status" value="1"/>
</dbReference>
<evidence type="ECO:0000313" key="10">
    <source>
        <dbReference type="EMBL" id="PTX64941.1"/>
    </source>
</evidence>
<comment type="function">
    <text evidence="7">Translation factor necessary for the incorporation of selenocysteine into proteins. It probably replaces EF-Tu for the insertion of selenocysteine directed by the UGA codon. SelB binds GTP and GDP.</text>
</comment>
<dbReference type="InterPro" id="IPR057335">
    <property type="entry name" value="Beta-barrel_SelB"/>
</dbReference>
<gene>
    <name evidence="10" type="ORF">C8P63_101162</name>
</gene>
<evidence type="ECO:0000259" key="9">
    <source>
        <dbReference type="PROSITE" id="PS51722"/>
    </source>
</evidence>
<evidence type="ECO:0000256" key="6">
    <source>
        <dbReference type="ARBA" id="ARBA00023134"/>
    </source>
</evidence>
<feature type="domain" description="Tr-type G" evidence="9">
    <location>
        <begin position="3"/>
        <end position="174"/>
    </location>
</feature>
<dbReference type="InterPro" id="IPR036390">
    <property type="entry name" value="WH_DNA-bd_sf"/>
</dbReference>
<dbReference type="GO" id="GO:0005525">
    <property type="term" value="F:GTP binding"/>
    <property type="evidence" value="ECO:0007669"/>
    <property type="project" value="UniProtKB-KW"/>
</dbReference>
<keyword evidence="10" id="KW-0251">Elongation factor</keyword>
<dbReference type="SUPFAM" id="SSF50465">
    <property type="entry name" value="EF-Tu/eEF-1alpha/eIF2-gamma C-terminal domain"/>
    <property type="match status" value="1"/>
</dbReference>
<dbReference type="EMBL" id="QBKR01000001">
    <property type="protein sequence ID" value="PTX64941.1"/>
    <property type="molecule type" value="Genomic_DNA"/>
</dbReference>
<dbReference type="GO" id="GO:0003723">
    <property type="term" value="F:RNA binding"/>
    <property type="evidence" value="ECO:0007669"/>
    <property type="project" value="InterPro"/>
</dbReference>
<dbReference type="PANTHER" id="PTHR43721">
    <property type="entry name" value="ELONGATION FACTOR TU-RELATED"/>
    <property type="match status" value="1"/>
</dbReference>
<dbReference type="RefSeq" id="WP_108021426.1">
    <property type="nucleotide sequence ID" value="NZ_QBKR01000001.1"/>
</dbReference>
<reference evidence="10 11" key="1">
    <citation type="submission" date="2018-04" db="EMBL/GenBank/DDBJ databases">
        <title>Genomic Encyclopedia of Archaeal and Bacterial Type Strains, Phase II (KMG-II): from individual species to whole genera.</title>
        <authorList>
            <person name="Goeker M."/>
        </authorList>
    </citation>
    <scope>NUCLEOTIDE SEQUENCE [LARGE SCALE GENOMIC DNA]</scope>
    <source>
        <strain evidence="10 11">DSM 45787</strain>
    </source>
</reference>
<dbReference type="InterPro" id="IPR009000">
    <property type="entry name" value="Transl_B-barrel_sf"/>
</dbReference>
<keyword evidence="4" id="KW-0547">Nucleotide-binding</keyword>
<dbReference type="OrthoDB" id="9804504at2"/>
<dbReference type="Pfam" id="PF25461">
    <property type="entry name" value="Beta-barrel_SelB"/>
    <property type="match status" value="1"/>
</dbReference>
<dbReference type="Pfam" id="PF09107">
    <property type="entry name" value="WHD_3rd_SelB"/>
    <property type="match status" value="1"/>
</dbReference>
<evidence type="ECO:0000256" key="1">
    <source>
        <dbReference type="ARBA" id="ARBA00004496"/>
    </source>
</evidence>
<dbReference type="PROSITE" id="PS51722">
    <property type="entry name" value="G_TR_2"/>
    <property type="match status" value="1"/>
</dbReference>
<dbReference type="SUPFAM" id="SSF46785">
    <property type="entry name" value="Winged helix' DNA-binding domain"/>
    <property type="match status" value="2"/>
</dbReference>
<dbReference type="Gene3D" id="1.10.10.2770">
    <property type="match status" value="1"/>
</dbReference>
<dbReference type="InterPro" id="IPR036388">
    <property type="entry name" value="WH-like_DNA-bd_sf"/>
</dbReference>
<evidence type="ECO:0000256" key="7">
    <source>
        <dbReference type="ARBA" id="ARBA00025526"/>
    </source>
</evidence>
<dbReference type="NCBIfam" id="TIGR00475">
    <property type="entry name" value="selB"/>
    <property type="match status" value="1"/>
</dbReference>
<evidence type="ECO:0000256" key="8">
    <source>
        <dbReference type="ARBA" id="ARBA00031615"/>
    </source>
</evidence>
<dbReference type="InterPro" id="IPR050055">
    <property type="entry name" value="EF-Tu_GTPase"/>
</dbReference>
<dbReference type="InterPro" id="IPR004535">
    <property type="entry name" value="Transl_elong_SelB"/>
</dbReference>
<keyword evidence="5" id="KW-0648">Protein biosynthesis</keyword>
<name>A0A2T6C9G2_9BACL</name>
<dbReference type="CDD" id="cd03696">
    <property type="entry name" value="SelB_II"/>
    <property type="match status" value="1"/>
</dbReference>
<dbReference type="InterPro" id="IPR009001">
    <property type="entry name" value="Transl_elong_EF1A/Init_IF2_C"/>
</dbReference>
<dbReference type="AlphaFoldDB" id="A0A2T6C9G2"/>
<dbReference type="SUPFAM" id="SSF50447">
    <property type="entry name" value="Translation proteins"/>
    <property type="match status" value="1"/>
</dbReference>
<dbReference type="InterPro" id="IPR004161">
    <property type="entry name" value="EFTu-like_2"/>
</dbReference>
<dbReference type="InterPro" id="IPR015190">
    <property type="entry name" value="Elong_fac_SelB-wing-hlx_typ-2"/>
</dbReference>
<dbReference type="InterPro" id="IPR015191">
    <property type="entry name" value="SelB_WHD4"/>
</dbReference>
<dbReference type="Pfam" id="PF09106">
    <property type="entry name" value="WHD_2nd_SelB"/>
    <property type="match status" value="1"/>
</dbReference>
<dbReference type="GO" id="GO:0005829">
    <property type="term" value="C:cytosol"/>
    <property type="evidence" value="ECO:0007669"/>
    <property type="project" value="TreeGrafter"/>
</dbReference>
<dbReference type="InterPro" id="IPR000795">
    <property type="entry name" value="T_Tr_GTP-bd_dom"/>
</dbReference>
<keyword evidence="3" id="KW-0963">Cytoplasm</keyword>
<organism evidence="10 11">
    <name type="scientific">Melghirimyces profundicolus</name>
    <dbReference type="NCBI Taxonomy" id="1242148"/>
    <lineage>
        <taxon>Bacteria</taxon>
        <taxon>Bacillati</taxon>
        <taxon>Bacillota</taxon>
        <taxon>Bacilli</taxon>
        <taxon>Bacillales</taxon>
        <taxon>Thermoactinomycetaceae</taxon>
        <taxon>Melghirimyces</taxon>
    </lineage>
</organism>
<evidence type="ECO:0000313" key="11">
    <source>
        <dbReference type="Proteomes" id="UP000244240"/>
    </source>
</evidence>
<dbReference type="CDD" id="cd15491">
    <property type="entry name" value="selB_III"/>
    <property type="match status" value="1"/>
</dbReference>
<proteinExistence type="predicted"/>
<evidence type="ECO:0000256" key="3">
    <source>
        <dbReference type="ARBA" id="ARBA00022490"/>
    </source>
</evidence>
<accession>A0A2T6C9G2</accession>
<protein>
    <recommendedName>
        <fullName evidence="2">Selenocysteine-specific elongation factor</fullName>
    </recommendedName>
    <alternativeName>
        <fullName evidence="8">SelB translation factor</fullName>
    </alternativeName>
</protein>
<dbReference type="Gene3D" id="2.40.30.10">
    <property type="entry name" value="Translation factors"/>
    <property type="match status" value="1"/>
</dbReference>
<dbReference type="Pfam" id="PF03144">
    <property type="entry name" value="GTP_EFTU_D2"/>
    <property type="match status" value="1"/>
</dbReference>
<dbReference type="PANTHER" id="PTHR43721:SF22">
    <property type="entry name" value="ELONGATION FACTOR TU, MITOCHONDRIAL"/>
    <property type="match status" value="1"/>
</dbReference>
<evidence type="ECO:0000256" key="5">
    <source>
        <dbReference type="ARBA" id="ARBA00022917"/>
    </source>
</evidence>
<dbReference type="GO" id="GO:0003746">
    <property type="term" value="F:translation elongation factor activity"/>
    <property type="evidence" value="ECO:0007669"/>
    <property type="project" value="UniProtKB-KW"/>
</dbReference>
<dbReference type="CDD" id="cd04171">
    <property type="entry name" value="SelB"/>
    <property type="match status" value="1"/>
</dbReference>
<dbReference type="InterPro" id="IPR027417">
    <property type="entry name" value="P-loop_NTPase"/>
</dbReference>
<comment type="caution">
    <text evidence="10">The sequence shown here is derived from an EMBL/GenBank/DDBJ whole genome shotgun (WGS) entry which is preliminary data.</text>
</comment>